<proteinExistence type="predicted"/>
<evidence type="ECO:0000313" key="2">
    <source>
        <dbReference type="Proteomes" id="UP001221686"/>
    </source>
</evidence>
<dbReference type="InterPro" id="IPR025335">
    <property type="entry name" value="DUF4241"/>
</dbReference>
<comment type="caution">
    <text evidence="1">The sequence shown here is derived from an EMBL/GenBank/DDBJ whole genome shotgun (WGS) entry which is preliminary data.</text>
</comment>
<protein>
    <submittedName>
        <fullName evidence="1">DUF4241 domain-containing protein</fullName>
    </submittedName>
</protein>
<evidence type="ECO:0000313" key="1">
    <source>
        <dbReference type="EMBL" id="MDC0716704.1"/>
    </source>
</evidence>
<accession>A0ABT5DSZ3</accession>
<reference evidence="1 2" key="1">
    <citation type="submission" date="2022-11" db="EMBL/GenBank/DDBJ databases">
        <title>Minimal conservation of predation-associated metabolite biosynthetic gene clusters underscores biosynthetic potential of Myxococcota including descriptions for ten novel species: Archangium lansinium sp. nov., Myxococcus landrumus sp. nov., Nannocystis bai.</title>
        <authorList>
            <person name="Ahearne A."/>
            <person name="Stevens C."/>
            <person name="Dowd S."/>
        </authorList>
    </citation>
    <scope>NUCLEOTIDE SEQUENCE [LARGE SCALE GENOMIC DNA]</scope>
    <source>
        <strain evidence="1 2">BB15-2</strain>
    </source>
</reference>
<sequence length="349" mass="37491">MTSPRYPLPNAFVPLRAAHLAGKRATGLKDVLVAGPLVLASGRLVACDALVQPERPPFSRVLAPGSYPVVLYVAKAGGAIGFAELRLRDAPALRFEMATIAGQDPATLGPRETFGYPVGTGLGCFADEVALRRLRELDADNAYDRIGPELAANGGAWVSHRPDPQADDNVVLFRSGDGDGHYPTWFGLDADDRPVCVVTSFRCFPEPETADDRQARLAETFAPLVAAVDRDLGAGLRARGFTGPEATYKGKTDGELKLVYTRDGLAFEVLGSATGRHLFTTQFRWARGRSTLDVGNEHRKAGVPIDWKEGVAVGDAAFVHATRIGASYAAGWDALEQAVLHYLPLKRAR</sequence>
<organism evidence="1 2">
    <name type="scientific">Nannocystis bainbridge</name>
    <dbReference type="NCBI Taxonomy" id="2995303"/>
    <lineage>
        <taxon>Bacteria</taxon>
        <taxon>Pseudomonadati</taxon>
        <taxon>Myxococcota</taxon>
        <taxon>Polyangia</taxon>
        <taxon>Nannocystales</taxon>
        <taxon>Nannocystaceae</taxon>
        <taxon>Nannocystis</taxon>
    </lineage>
</organism>
<gene>
    <name evidence="1" type="ORF">POL25_07365</name>
</gene>
<dbReference type="EMBL" id="JAQNDL010000001">
    <property type="protein sequence ID" value="MDC0716704.1"/>
    <property type="molecule type" value="Genomic_DNA"/>
</dbReference>
<dbReference type="RefSeq" id="WP_272085195.1">
    <property type="nucleotide sequence ID" value="NZ_JAQNDL010000001.1"/>
</dbReference>
<dbReference type="Pfam" id="PF14025">
    <property type="entry name" value="DUF4241"/>
    <property type="match status" value="1"/>
</dbReference>
<keyword evidence="2" id="KW-1185">Reference proteome</keyword>
<dbReference type="Proteomes" id="UP001221686">
    <property type="component" value="Unassembled WGS sequence"/>
</dbReference>
<name>A0ABT5DSZ3_9BACT</name>